<dbReference type="NCBIfam" id="TIGR01730">
    <property type="entry name" value="RND_mfp"/>
    <property type="match status" value="1"/>
</dbReference>
<reference evidence="3" key="1">
    <citation type="submission" date="2022-05" db="EMBL/GenBank/DDBJ databases">
        <title>Sphingomonas sp. strain RMG20 Genome sequencing and assembly.</title>
        <authorList>
            <person name="Kim I."/>
        </authorList>
    </citation>
    <scope>NUCLEOTIDE SEQUENCE</scope>
    <source>
        <strain evidence="3">RMG20</strain>
    </source>
</reference>
<sequence length="332" mass="32782">MLVTATAALLAGCGTATEPAAPAPSALVGLARAEVGSVRGGEALYGAVEAGTGQRIDLPAPLEASVAAILTPVGTRVSAGQPVARLVASPVAQADLARASADAATATAALARAQRLRADGLASDADVEAARAAARTAAATRASVTTRLNGLVLRAPRPGFVQAVNASPGALVVAGTSILSLSPIGPTRARFGITPDAARAVRPGQPLSVKGPDGMIAGTVASVDPTVDPQTRMAALFVDLPTGIAAGVPVTADLASASGGTTGIIIPYAAVLDDAGQPFAYVVAGGIAHRRDLVLGDQNGDRVAVGRGIRAGERVVVRGGTGVEDGMRVRTR</sequence>
<feature type="domain" description="YknX-like C-terminal permuted SH3-like" evidence="2">
    <location>
        <begin position="265"/>
        <end position="330"/>
    </location>
</feature>
<proteinExistence type="inferred from homology"/>
<dbReference type="Gene3D" id="2.40.30.170">
    <property type="match status" value="1"/>
</dbReference>
<name>A0ABY4TX73_9SPHN</name>
<evidence type="ECO:0000313" key="4">
    <source>
        <dbReference type="Proteomes" id="UP001055580"/>
    </source>
</evidence>
<dbReference type="EMBL" id="CP098401">
    <property type="protein sequence ID" value="URW77010.1"/>
    <property type="molecule type" value="Genomic_DNA"/>
</dbReference>
<dbReference type="RefSeq" id="WP_250754871.1">
    <property type="nucleotide sequence ID" value="NZ_CP098401.1"/>
</dbReference>
<dbReference type="PANTHER" id="PTHR30469">
    <property type="entry name" value="MULTIDRUG RESISTANCE PROTEIN MDTA"/>
    <property type="match status" value="1"/>
</dbReference>
<dbReference type="SUPFAM" id="SSF111369">
    <property type="entry name" value="HlyD-like secretion proteins"/>
    <property type="match status" value="1"/>
</dbReference>
<evidence type="ECO:0000256" key="1">
    <source>
        <dbReference type="ARBA" id="ARBA00009477"/>
    </source>
</evidence>
<dbReference type="PANTHER" id="PTHR30469:SF15">
    <property type="entry name" value="HLYD FAMILY OF SECRETION PROTEINS"/>
    <property type="match status" value="1"/>
</dbReference>
<dbReference type="InterPro" id="IPR058637">
    <property type="entry name" value="YknX-like_C"/>
</dbReference>
<dbReference type="Pfam" id="PF25989">
    <property type="entry name" value="YknX_C"/>
    <property type="match status" value="1"/>
</dbReference>
<protein>
    <submittedName>
        <fullName evidence="3">Efflux RND transporter periplasmic adaptor subunit</fullName>
    </submittedName>
</protein>
<accession>A0ABY4TX73</accession>
<evidence type="ECO:0000259" key="2">
    <source>
        <dbReference type="Pfam" id="PF25989"/>
    </source>
</evidence>
<gene>
    <name evidence="3" type="ORF">M9980_09835</name>
</gene>
<dbReference type="Gene3D" id="2.40.420.20">
    <property type="match status" value="1"/>
</dbReference>
<dbReference type="Gene3D" id="1.10.287.470">
    <property type="entry name" value="Helix hairpin bin"/>
    <property type="match status" value="1"/>
</dbReference>
<evidence type="ECO:0000313" key="3">
    <source>
        <dbReference type="EMBL" id="URW77010.1"/>
    </source>
</evidence>
<comment type="similarity">
    <text evidence="1">Belongs to the membrane fusion protein (MFP) (TC 8.A.1) family.</text>
</comment>
<dbReference type="Proteomes" id="UP001055580">
    <property type="component" value="Chromosome"/>
</dbReference>
<keyword evidence="4" id="KW-1185">Reference proteome</keyword>
<dbReference type="Gene3D" id="2.40.50.100">
    <property type="match status" value="1"/>
</dbReference>
<dbReference type="InterPro" id="IPR006143">
    <property type="entry name" value="RND_pump_MFP"/>
</dbReference>
<organism evidence="3 4">
    <name type="scientific">Sphingomonas donggukensis</name>
    <dbReference type="NCBI Taxonomy" id="2949093"/>
    <lineage>
        <taxon>Bacteria</taxon>
        <taxon>Pseudomonadati</taxon>
        <taxon>Pseudomonadota</taxon>
        <taxon>Alphaproteobacteria</taxon>
        <taxon>Sphingomonadales</taxon>
        <taxon>Sphingomonadaceae</taxon>
        <taxon>Sphingomonas</taxon>
    </lineage>
</organism>